<reference evidence="2 3" key="1">
    <citation type="submission" date="2020-02" db="EMBL/GenBank/DDBJ databases">
        <title>Comparative genomics of the hypocrealean fungal genus Beauvera.</title>
        <authorList>
            <person name="Showalter D.N."/>
            <person name="Bushley K.E."/>
            <person name="Rehner S.A."/>
        </authorList>
    </citation>
    <scope>NUCLEOTIDE SEQUENCE [LARGE SCALE GENOMIC DNA]</scope>
    <source>
        <strain evidence="2 3">ARSEF4384</strain>
    </source>
</reference>
<keyword evidence="3" id="KW-1185">Reference proteome</keyword>
<comment type="caution">
    <text evidence="2">The sequence shown here is derived from an EMBL/GenBank/DDBJ whole genome shotgun (WGS) entry which is preliminary data.</text>
</comment>
<evidence type="ECO:0000313" key="2">
    <source>
        <dbReference type="EMBL" id="KAK8150616.1"/>
    </source>
</evidence>
<organism evidence="2 3">
    <name type="scientific">Beauveria asiatica</name>
    <dbReference type="NCBI Taxonomy" id="1069075"/>
    <lineage>
        <taxon>Eukaryota</taxon>
        <taxon>Fungi</taxon>
        <taxon>Dikarya</taxon>
        <taxon>Ascomycota</taxon>
        <taxon>Pezizomycotina</taxon>
        <taxon>Sordariomycetes</taxon>
        <taxon>Hypocreomycetidae</taxon>
        <taxon>Hypocreales</taxon>
        <taxon>Cordycipitaceae</taxon>
        <taxon>Beauveria</taxon>
    </lineage>
</organism>
<gene>
    <name evidence="2" type="ORF">G3M48_000489</name>
</gene>
<accession>A0AAW0S953</accession>
<evidence type="ECO:0000313" key="3">
    <source>
        <dbReference type="Proteomes" id="UP001397290"/>
    </source>
</evidence>
<protein>
    <recommendedName>
        <fullName evidence="4">BZIP domain-containing protein</fullName>
    </recommendedName>
</protein>
<keyword evidence="1" id="KW-0175">Coiled coil</keyword>
<dbReference type="EMBL" id="JAAHCF010000011">
    <property type="protein sequence ID" value="KAK8150616.1"/>
    <property type="molecule type" value="Genomic_DNA"/>
</dbReference>
<feature type="coiled-coil region" evidence="1">
    <location>
        <begin position="80"/>
        <end position="107"/>
    </location>
</feature>
<dbReference type="Proteomes" id="UP001397290">
    <property type="component" value="Unassembled WGS sequence"/>
</dbReference>
<evidence type="ECO:0000256" key="1">
    <source>
        <dbReference type="SAM" id="Coils"/>
    </source>
</evidence>
<sequence>MPGKQIKDETWSFQGTGRVGLSQGIIAYIYIMLEPNDTTAIMSIHLQPTQVHLPLMDDAKRPRALSRKRLLNRLSQRNFREMRKRRIEHAEAELSALKKETETVKGRLMAEQESLCSSLGQKAERVAAWREIYMAVAENNFQAIFSYAAHSLEAYVALRRHHPRQGADHTLMEASPLPCFAPCLGPSLPGLTMTAGDEAPRTPDTSSGTIMPPTPASFACTTPVPKAVMSWSSPLAFVGSEPLPWNKMHADGYAFLPAPPGGNLSTFAAVSGR</sequence>
<dbReference type="AlphaFoldDB" id="A0AAW0S953"/>
<dbReference type="CDD" id="cd14688">
    <property type="entry name" value="bZIP_YAP"/>
    <property type="match status" value="1"/>
</dbReference>
<proteinExistence type="predicted"/>
<name>A0AAW0S953_9HYPO</name>
<evidence type="ECO:0008006" key="4">
    <source>
        <dbReference type="Google" id="ProtNLM"/>
    </source>
</evidence>